<dbReference type="OrthoDB" id="9788869at2"/>
<dbReference type="EMBL" id="JRHC01000005">
    <property type="protein sequence ID" value="KJF42492.1"/>
    <property type="molecule type" value="Genomic_DNA"/>
</dbReference>
<dbReference type="PATRIC" id="fig|1544798.3.peg.3816"/>
<sequence>MTEITRPTLIIDKEVCLQNIERMVKKAENYNLRLRPHFKTHQAAKVGEWFKRFGISQITVSSVLMAEYFASNGWNDITLAFPLNILEMSRINRLADSIKLNVLLENREAAEVLAGKASNKIGVYLKIDTGYNRTGIPAGRTGRIDSILDILRKNSKLTFKGFLTHTGHTYTALSTNEIFSSHFDALLKLKKLKNRYHKEYPGMELSMGDTPSASICGNFDGIDELRPGNFVFYDLMQHNLGVCEISDIAVKMVCPVVAKHVSRNEIVIYGGAVHFSKDTLQNTDGKQLYGRVIISQDDEKILLDTKNYLSRLSQEHGVIKVTPTHFKQINVGDLVEIIPVHSCLTANMMGHMITTEGEFIEMMPKY</sequence>
<dbReference type="Pfam" id="PF01168">
    <property type="entry name" value="Ala_racemase_N"/>
    <property type="match status" value="1"/>
</dbReference>
<dbReference type="SUPFAM" id="SSF51419">
    <property type="entry name" value="PLP-binding barrel"/>
    <property type="match status" value="1"/>
</dbReference>
<dbReference type="STRING" id="1544798.LH29_18230"/>
<dbReference type="Gene3D" id="3.20.20.10">
    <property type="entry name" value="Alanine racemase"/>
    <property type="match status" value="1"/>
</dbReference>
<dbReference type="InterPro" id="IPR051466">
    <property type="entry name" value="D-amino_acid_metab_enzyme"/>
</dbReference>
<comment type="caution">
    <text evidence="4">The sequence shown here is derived from an EMBL/GenBank/DDBJ whole genome shotgun (WGS) entry which is preliminary data.</text>
</comment>
<dbReference type="InterPro" id="IPR001608">
    <property type="entry name" value="Ala_racemase_N"/>
</dbReference>
<reference evidence="4 5" key="1">
    <citation type="submission" date="2014-09" db="EMBL/GenBank/DDBJ databases">
        <title>Draft Genome Sequence of Draconibacterium sp. JN14CK-3.</title>
        <authorList>
            <person name="Dong C."/>
            <person name="Lai Q."/>
            <person name="Shao Z."/>
        </authorList>
    </citation>
    <scope>NUCLEOTIDE SEQUENCE [LARGE SCALE GENOMIC DNA]</scope>
    <source>
        <strain evidence="4 5">JN14CK-3</strain>
    </source>
</reference>
<dbReference type="PANTHER" id="PTHR28004">
    <property type="entry name" value="ZGC:162816-RELATED"/>
    <property type="match status" value="1"/>
</dbReference>
<organism evidence="4 5">
    <name type="scientific">Draconibacterium sediminis</name>
    <dbReference type="NCBI Taxonomy" id="1544798"/>
    <lineage>
        <taxon>Bacteria</taxon>
        <taxon>Pseudomonadati</taxon>
        <taxon>Bacteroidota</taxon>
        <taxon>Bacteroidia</taxon>
        <taxon>Marinilabiliales</taxon>
        <taxon>Prolixibacteraceae</taxon>
        <taxon>Draconibacterium</taxon>
    </lineage>
</organism>
<keyword evidence="5" id="KW-1185">Reference proteome</keyword>
<proteinExistence type="inferred from homology"/>
<dbReference type="RefSeq" id="WP_045032239.1">
    <property type="nucleotide sequence ID" value="NZ_JRHC01000005.1"/>
</dbReference>
<dbReference type="InterPro" id="IPR026956">
    <property type="entry name" value="D-ser_dehydrat-like_dom"/>
</dbReference>
<name>A0A0D8J6G7_9BACT</name>
<dbReference type="InterPro" id="IPR029066">
    <property type="entry name" value="PLP-binding_barrel"/>
</dbReference>
<dbReference type="AlphaFoldDB" id="A0A0D8J6G7"/>
<feature type="domain" description="D-serine dehydratase-like" evidence="3">
    <location>
        <begin position="249"/>
        <end position="356"/>
    </location>
</feature>
<dbReference type="Pfam" id="PF14031">
    <property type="entry name" value="D-ser_dehydrat"/>
    <property type="match status" value="1"/>
</dbReference>
<protein>
    <recommendedName>
        <fullName evidence="3">D-serine dehydratase-like domain-containing protein</fullName>
    </recommendedName>
</protein>
<evidence type="ECO:0000259" key="3">
    <source>
        <dbReference type="SMART" id="SM01119"/>
    </source>
</evidence>
<accession>A0A0D8J6G7</accession>
<dbReference type="Proteomes" id="UP000032544">
    <property type="component" value="Unassembled WGS sequence"/>
</dbReference>
<keyword evidence="2" id="KW-0456">Lyase</keyword>
<evidence type="ECO:0000256" key="1">
    <source>
        <dbReference type="ARBA" id="ARBA00005323"/>
    </source>
</evidence>
<dbReference type="GO" id="GO:0008721">
    <property type="term" value="F:D-serine ammonia-lyase activity"/>
    <property type="evidence" value="ECO:0007669"/>
    <property type="project" value="TreeGrafter"/>
</dbReference>
<dbReference type="SMART" id="SM01119">
    <property type="entry name" value="D-ser_dehydrat"/>
    <property type="match status" value="1"/>
</dbReference>
<evidence type="ECO:0000313" key="5">
    <source>
        <dbReference type="Proteomes" id="UP000032544"/>
    </source>
</evidence>
<evidence type="ECO:0000313" key="4">
    <source>
        <dbReference type="EMBL" id="KJF42492.1"/>
    </source>
</evidence>
<evidence type="ECO:0000256" key="2">
    <source>
        <dbReference type="ARBA" id="ARBA00023239"/>
    </source>
</evidence>
<gene>
    <name evidence="4" type="ORF">LH29_18230</name>
</gene>
<dbReference type="PANTHER" id="PTHR28004:SF2">
    <property type="entry name" value="D-SERINE DEHYDRATASE"/>
    <property type="match status" value="1"/>
</dbReference>
<dbReference type="InterPro" id="IPR042208">
    <property type="entry name" value="D-ser_dehydrat-like_sf"/>
</dbReference>
<comment type="similarity">
    <text evidence="1">Belongs to the DSD1 family.</text>
</comment>
<dbReference type="Gene3D" id="2.40.37.20">
    <property type="entry name" value="D-serine dehydratase-like domain"/>
    <property type="match status" value="1"/>
</dbReference>
<dbReference type="GO" id="GO:0036088">
    <property type="term" value="P:D-serine catabolic process"/>
    <property type="evidence" value="ECO:0007669"/>
    <property type="project" value="TreeGrafter"/>
</dbReference>